<reference evidence="2 3" key="1">
    <citation type="submission" date="2023-11" db="EMBL/GenBank/DDBJ databases">
        <authorList>
            <person name="Xu M."/>
            <person name="Jiang T."/>
        </authorList>
    </citation>
    <scope>NUCLEOTIDE SEQUENCE [LARGE SCALE GENOMIC DNA]</scope>
    <source>
        <strain evidence="2 3">SD</strain>
    </source>
</reference>
<protein>
    <submittedName>
        <fullName evidence="2">Zinc-binding metallopeptidase</fullName>
    </submittedName>
</protein>
<dbReference type="PIRSF" id="PIRSF012641">
    <property type="entry name" value="UCP012641"/>
    <property type="match status" value="1"/>
</dbReference>
<dbReference type="Pfam" id="PF10005">
    <property type="entry name" value="Zn_ribbon_DZR_6"/>
    <property type="match status" value="1"/>
</dbReference>
<dbReference type="RefSeq" id="WP_319953671.1">
    <property type="nucleotide sequence ID" value="NZ_JAXAVX010000003.1"/>
</dbReference>
<keyword evidence="3" id="KW-1185">Reference proteome</keyword>
<accession>A0ABU4VJC4</accession>
<feature type="domain" description="Zinc-ribbon" evidence="1">
    <location>
        <begin position="4"/>
        <end position="94"/>
    </location>
</feature>
<dbReference type="Pfam" id="PF15887">
    <property type="entry name" value="Peptidase_Mx"/>
    <property type="match status" value="1"/>
</dbReference>
<gene>
    <name evidence="2" type="ORF">SK069_07935</name>
</gene>
<dbReference type="InterPro" id="IPR011201">
    <property type="entry name" value="Zinc-ribbon_6_bact"/>
</dbReference>
<evidence type="ECO:0000259" key="1">
    <source>
        <dbReference type="Pfam" id="PF10005"/>
    </source>
</evidence>
<organism evidence="2 3">
    <name type="scientific">Patulibacter brassicae</name>
    <dbReference type="NCBI Taxonomy" id="1705717"/>
    <lineage>
        <taxon>Bacteria</taxon>
        <taxon>Bacillati</taxon>
        <taxon>Actinomycetota</taxon>
        <taxon>Thermoleophilia</taxon>
        <taxon>Solirubrobacterales</taxon>
        <taxon>Patulibacteraceae</taxon>
        <taxon>Patulibacter</taxon>
    </lineage>
</organism>
<comment type="caution">
    <text evidence="2">The sequence shown here is derived from an EMBL/GenBank/DDBJ whole genome shotgun (WGS) entry which is preliminary data.</text>
</comment>
<dbReference type="InterPro" id="IPR031321">
    <property type="entry name" value="UCP012641"/>
</dbReference>
<dbReference type="Proteomes" id="UP001277761">
    <property type="component" value="Unassembled WGS sequence"/>
</dbReference>
<sequence length="354" mass="39146">MRAFACTVCGRLVPFEAVRCLHCGAELGFEPGRRSIVGMRPDPAGGGLVAVVPEDPDPRYRRCAGFAQVGCNWLVERAGELCRSCRLTRTRPADDDAEGVEQWAGVEAAKRRLVFQLLELGIPIREGEHGLRFDLLSSAHEHVVTGHADGLVTLDLAEEDDAHREALRERLSEPYRTVLGHLRHEVGHHLWDVLVRDGPAELLEGSRERFGDEREDYGEALDRHYRDGAPDDWPERHVSAYATMHPAEDWAETFAHYLHVWDTLQTAEAFRVGVAGPLDVHEAVPLDAGTIRAPRLGALGEALEQWLPLTYALNALNRSMGSPDLYPFVLAPAVMEKLVFVDRAVLASSVHAGG</sequence>
<evidence type="ECO:0000313" key="2">
    <source>
        <dbReference type="EMBL" id="MDX8151515.1"/>
    </source>
</evidence>
<evidence type="ECO:0000313" key="3">
    <source>
        <dbReference type="Proteomes" id="UP001277761"/>
    </source>
</evidence>
<dbReference type="EMBL" id="JAXAVX010000003">
    <property type="protein sequence ID" value="MDX8151515.1"/>
    <property type="molecule type" value="Genomic_DNA"/>
</dbReference>
<name>A0ABU4VJC4_9ACTN</name>
<proteinExistence type="predicted"/>